<name>A0A2K9EJ45_9RHOB</name>
<feature type="transmembrane region" description="Helical" evidence="5">
    <location>
        <begin position="114"/>
        <end position="135"/>
    </location>
</feature>
<sequence>MAEFAAYGHAIASLAIWPLIVLALAKTSSSGRSPELMCECGKPKRDYNSVLYRRERAFMNAVEISGPFIAATIAAILAGASPFFVNLFASVFIVARLAMVFVHIRTTNQPLRSACFAAGAACVIALSLMAFTSAVF</sequence>
<keyword evidence="2 5" id="KW-0812">Transmembrane</keyword>
<evidence type="ECO:0000313" key="7">
    <source>
        <dbReference type="Proteomes" id="UP000233742"/>
    </source>
</evidence>
<feature type="transmembrane region" description="Helical" evidence="5">
    <location>
        <begin position="6"/>
        <end position="25"/>
    </location>
</feature>
<proteinExistence type="predicted"/>
<reference evidence="6 7" key="1">
    <citation type="submission" date="2017-12" db="EMBL/GenBank/DDBJ databases">
        <authorList>
            <person name="Hurst M.R.H."/>
        </authorList>
    </citation>
    <scope>NUCLEOTIDE SEQUENCE [LARGE SCALE GENOMIC DNA]</scope>
    <source>
        <strain evidence="6 7">BM15</strain>
    </source>
</reference>
<keyword evidence="4 5" id="KW-0472">Membrane</keyword>
<dbReference type="OrthoDB" id="7744558at2"/>
<dbReference type="RefSeq" id="WP_101461688.1">
    <property type="nucleotide sequence ID" value="NZ_CP025408.1"/>
</dbReference>
<dbReference type="Pfam" id="PF01124">
    <property type="entry name" value="MAPEG"/>
    <property type="match status" value="1"/>
</dbReference>
<dbReference type="InterPro" id="IPR001129">
    <property type="entry name" value="Membr-assoc_MAPEG"/>
</dbReference>
<accession>A0A2K9EJ45</accession>
<dbReference type="SUPFAM" id="SSF161084">
    <property type="entry name" value="MAPEG domain-like"/>
    <property type="match status" value="1"/>
</dbReference>
<dbReference type="GO" id="GO:0016020">
    <property type="term" value="C:membrane"/>
    <property type="evidence" value="ECO:0007669"/>
    <property type="project" value="UniProtKB-SubCell"/>
</dbReference>
<comment type="subcellular location">
    <subcellularLocation>
        <location evidence="1">Membrane</location>
    </subcellularLocation>
</comment>
<dbReference type="KEGG" id="paro:CUV01_18075"/>
<keyword evidence="3 5" id="KW-1133">Transmembrane helix</keyword>
<dbReference type="EMBL" id="CP025408">
    <property type="protein sequence ID" value="AUH35028.1"/>
    <property type="molecule type" value="Genomic_DNA"/>
</dbReference>
<evidence type="ECO:0000256" key="3">
    <source>
        <dbReference type="ARBA" id="ARBA00022989"/>
    </source>
</evidence>
<dbReference type="InterPro" id="IPR023352">
    <property type="entry name" value="MAPEG-like_dom_sf"/>
</dbReference>
<evidence type="ECO:0000313" key="6">
    <source>
        <dbReference type="EMBL" id="AUH35028.1"/>
    </source>
</evidence>
<evidence type="ECO:0000256" key="2">
    <source>
        <dbReference type="ARBA" id="ARBA00022692"/>
    </source>
</evidence>
<dbReference type="Proteomes" id="UP000233742">
    <property type="component" value="Chromosome"/>
</dbReference>
<protein>
    <submittedName>
        <fullName evidence="6">MAPEG family protein</fullName>
    </submittedName>
</protein>
<gene>
    <name evidence="6" type="ORF">CUV01_18075</name>
</gene>
<dbReference type="Gene3D" id="1.20.120.550">
    <property type="entry name" value="Membrane associated eicosanoid/glutathione metabolism-like domain"/>
    <property type="match status" value="1"/>
</dbReference>
<evidence type="ECO:0000256" key="1">
    <source>
        <dbReference type="ARBA" id="ARBA00004370"/>
    </source>
</evidence>
<dbReference type="AlphaFoldDB" id="A0A2K9EJ45"/>
<keyword evidence="7" id="KW-1185">Reference proteome</keyword>
<evidence type="ECO:0000256" key="5">
    <source>
        <dbReference type="SAM" id="Phobius"/>
    </source>
</evidence>
<organism evidence="6 7">
    <name type="scientific">Paracoccus tegillarcae</name>
    <dbReference type="NCBI Taxonomy" id="1529068"/>
    <lineage>
        <taxon>Bacteria</taxon>
        <taxon>Pseudomonadati</taxon>
        <taxon>Pseudomonadota</taxon>
        <taxon>Alphaproteobacteria</taxon>
        <taxon>Rhodobacterales</taxon>
        <taxon>Paracoccaceae</taxon>
        <taxon>Paracoccus</taxon>
    </lineage>
</organism>
<feature type="transmembrane region" description="Helical" evidence="5">
    <location>
        <begin position="57"/>
        <end position="77"/>
    </location>
</feature>
<feature type="transmembrane region" description="Helical" evidence="5">
    <location>
        <begin position="83"/>
        <end position="102"/>
    </location>
</feature>
<evidence type="ECO:0000256" key="4">
    <source>
        <dbReference type="ARBA" id="ARBA00023136"/>
    </source>
</evidence>